<evidence type="ECO:0000313" key="2">
    <source>
        <dbReference type="EMBL" id="KAJ1106286.1"/>
    </source>
</evidence>
<evidence type="ECO:0000256" key="1">
    <source>
        <dbReference type="SAM" id="MobiDB-lite"/>
    </source>
</evidence>
<gene>
    <name evidence="2" type="ORF">NDU88_003687</name>
</gene>
<accession>A0AAV7MSC8</accession>
<keyword evidence="3" id="KW-1185">Reference proteome</keyword>
<sequence>MGTGGPSRLGRQLHGTWGPLPAGCRSSLPGALGQDCARHRTMAASGAEERWMQQQPAAEACGEQRAPHLP</sequence>
<reference evidence="2" key="1">
    <citation type="journal article" date="2022" name="bioRxiv">
        <title>Sequencing and chromosome-scale assembly of the giantPleurodeles waltlgenome.</title>
        <authorList>
            <person name="Brown T."/>
            <person name="Elewa A."/>
            <person name="Iarovenko S."/>
            <person name="Subramanian E."/>
            <person name="Araus A.J."/>
            <person name="Petzold A."/>
            <person name="Susuki M."/>
            <person name="Suzuki K.-i.T."/>
            <person name="Hayashi T."/>
            <person name="Toyoda A."/>
            <person name="Oliveira C."/>
            <person name="Osipova E."/>
            <person name="Leigh N.D."/>
            <person name="Simon A."/>
            <person name="Yun M.H."/>
        </authorList>
    </citation>
    <scope>NUCLEOTIDE SEQUENCE</scope>
    <source>
        <strain evidence="2">20211129_DDA</strain>
        <tissue evidence="2">Liver</tissue>
    </source>
</reference>
<dbReference type="EMBL" id="JANPWB010000013">
    <property type="protein sequence ID" value="KAJ1106286.1"/>
    <property type="molecule type" value="Genomic_DNA"/>
</dbReference>
<feature type="region of interest" description="Disordered" evidence="1">
    <location>
        <begin position="1"/>
        <end position="24"/>
    </location>
</feature>
<feature type="region of interest" description="Disordered" evidence="1">
    <location>
        <begin position="45"/>
        <end position="70"/>
    </location>
</feature>
<evidence type="ECO:0000313" key="3">
    <source>
        <dbReference type="Proteomes" id="UP001066276"/>
    </source>
</evidence>
<comment type="caution">
    <text evidence="2">The sequence shown here is derived from an EMBL/GenBank/DDBJ whole genome shotgun (WGS) entry which is preliminary data.</text>
</comment>
<proteinExistence type="predicted"/>
<protein>
    <submittedName>
        <fullName evidence="2">Uncharacterized protein</fullName>
    </submittedName>
</protein>
<organism evidence="2 3">
    <name type="scientific">Pleurodeles waltl</name>
    <name type="common">Iberian ribbed newt</name>
    <dbReference type="NCBI Taxonomy" id="8319"/>
    <lineage>
        <taxon>Eukaryota</taxon>
        <taxon>Metazoa</taxon>
        <taxon>Chordata</taxon>
        <taxon>Craniata</taxon>
        <taxon>Vertebrata</taxon>
        <taxon>Euteleostomi</taxon>
        <taxon>Amphibia</taxon>
        <taxon>Batrachia</taxon>
        <taxon>Caudata</taxon>
        <taxon>Salamandroidea</taxon>
        <taxon>Salamandridae</taxon>
        <taxon>Pleurodelinae</taxon>
        <taxon>Pleurodeles</taxon>
    </lineage>
</organism>
<name>A0AAV7MSC8_PLEWA</name>
<dbReference type="AlphaFoldDB" id="A0AAV7MSC8"/>
<dbReference type="Proteomes" id="UP001066276">
    <property type="component" value="Chromosome 9"/>
</dbReference>